<evidence type="ECO:0000313" key="2">
    <source>
        <dbReference type="EMBL" id="PHP67709.1"/>
    </source>
</evidence>
<dbReference type="GO" id="GO:0140359">
    <property type="term" value="F:ABC-type transporter activity"/>
    <property type="evidence" value="ECO:0007669"/>
    <property type="project" value="InterPro"/>
</dbReference>
<feature type="transmembrane region" description="Helical" evidence="1">
    <location>
        <begin position="179"/>
        <end position="199"/>
    </location>
</feature>
<dbReference type="RefSeq" id="WP_099305836.1">
    <property type="nucleotide sequence ID" value="NZ_PDVP01000003.1"/>
</dbReference>
<keyword evidence="1" id="KW-1133">Transmembrane helix</keyword>
<keyword evidence="1" id="KW-0472">Membrane</keyword>
<reference evidence="2 3" key="1">
    <citation type="submission" date="2017-10" db="EMBL/GenBank/DDBJ databases">
        <title>Sedimentibacterium mangrovi gen. nov., sp. nov., a novel member of family Phyllobacteriacea isolated from mangrove sediment.</title>
        <authorList>
            <person name="Liao H."/>
            <person name="Tian Y."/>
        </authorList>
    </citation>
    <scope>NUCLEOTIDE SEQUENCE [LARGE SCALE GENOMIC DNA]</scope>
    <source>
        <strain evidence="2 3">X9-2-2</strain>
    </source>
</reference>
<name>A0A2G1QQF5_9HYPH</name>
<dbReference type="Pfam" id="PF12679">
    <property type="entry name" value="ABC2_membrane_2"/>
    <property type="match status" value="1"/>
</dbReference>
<gene>
    <name evidence="2" type="ORF">CSC94_08425</name>
</gene>
<organism evidence="2 3">
    <name type="scientific">Zhengella mangrovi</name>
    <dbReference type="NCBI Taxonomy" id="1982044"/>
    <lineage>
        <taxon>Bacteria</taxon>
        <taxon>Pseudomonadati</taxon>
        <taxon>Pseudomonadota</taxon>
        <taxon>Alphaproteobacteria</taxon>
        <taxon>Hyphomicrobiales</taxon>
        <taxon>Notoacmeibacteraceae</taxon>
        <taxon>Zhengella</taxon>
    </lineage>
</organism>
<dbReference type="OrthoDB" id="9805862at2"/>
<protein>
    <submittedName>
        <fullName evidence="2">Nitrous oxidase accessory protein</fullName>
    </submittedName>
</protein>
<dbReference type="EMBL" id="PDVP01000003">
    <property type="protein sequence ID" value="PHP67709.1"/>
    <property type="molecule type" value="Genomic_DNA"/>
</dbReference>
<feature type="transmembrane region" description="Helical" evidence="1">
    <location>
        <begin position="107"/>
        <end position="136"/>
    </location>
</feature>
<keyword evidence="1" id="KW-0812">Transmembrane</keyword>
<dbReference type="PANTHER" id="PTHR43471:SF1">
    <property type="entry name" value="ABC TRANSPORTER PERMEASE PROTEIN NOSY-RELATED"/>
    <property type="match status" value="1"/>
</dbReference>
<feature type="transmembrane region" description="Helical" evidence="1">
    <location>
        <begin position="142"/>
        <end position="167"/>
    </location>
</feature>
<dbReference type="AlphaFoldDB" id="A0A2G1QQF5"/>
<keyword evidence="3" id="KW-1185">Reference proteome</keyword>
<dbReference type="Proteomes" id="UP000221168">
    <property type="component" value="Unassembled WGS sequence"/>
</dbReference>
<evidence type="ECO:0000256" key="1">
    <source>
        <dbReference type="SAM" id="Phobius"/>
    </source>
</evidence>
<evidence type="ECO:0000313" key="3">
    <source>
        <dbReference type="Proteomes" id="UP000221168"/>
    </source>
</evidence>
<accession>A0A2G1QQF5</accession>
<feature type="transmembrane region" description="Helical" evidence="1">
    <location>
        <begin position="251"/>
        <end position="272"/>
    </location>
</feature>
<comment type="caution">
    <text evidence="2">The sequence shown here is derived from an EMBL/GenBank/DDBJ whole genome shotgun (WGS) entry which is preliminary data.</text>
</comment>
<proteinExistence type="predicted"/>
<dbReference type="GO" id="GO:0005886">
    <property type="term" value="C:plasma membrane"/>
    <property type="evidence" value="ECO:0007669"/>
    <property type="project" value="UniProtKB-SubCell"/>
</dbReference>
<dbReference type="PANTHER" id="PTHR43471">
    <property type="entry name" value="ABC TRANSPORTER PERMEASE"/>
    <property type="match status" value="1"/>
</dbReference>
<sequence length="277" mass="28526">MIRISRVLAVAATEFRMAARNRWVFLSTLVFLLFSLALSFPGVGAAAMKADVLTLASAALATLAVYLVPLIALLLAYDSFAGEVERGTLALILATPVRRGELVAGKFLGLFGVLAIALVTGLAVSTLAAGAVYGFAPAGLAAMARLTLTALMLGAVFLAAGIAVSVAARRTGTAAATVFGLWLLAVVLWDLALLAGVVADADGFFARSVFPWLVIANPGDAFRIYNLAALGDGVQMAGIDSVAHTLPFDPAAALAVLAAWFAILIGCGQILLRRLTP</sequence>
<feature type="transmembrane region" description="Helical" evidence="1">
    <location>
        <begin position="55"/>
        <end position="77"/>
    </location>
</feature>